<dbReference type="InterPro" id="IPR015424">
    <property type="entry name" value="PyrdxlP-dep_Trfase"/>
</dbReference>
<dbReference type="InterPro" id="IPR001597">
    <property type="entry name" value="ArAA_b-elim_lyase/Thr_aldolase"/>
</dbReference>
<evidence type="ECO:0000256" key="3">
    <source>
        <dbReference type="ARBA" id="ARBA00022898"/>
    </source>
</evidence>
<gene>
    <name evidence="5" type="ORF">LX74_03126</name>
</gene>
<dbReference type="PANTHER" id="PTHR48097:SF5">
    <property type="entry name" value="LOW SPECIFICITY L-THREONINE ALDOLASE"/>
    <property type="match status" value="1"/>
</dbReference>
<accession>A0ABY3ND63</accession>
<dbReference type="InterPro" id="IPR015422">
    <property type="entry name" value="PyrdxlP-dep_Trfase_small"/>
</dbReference>
<dbReference type="PANTHER" id="PTHR48097">
    <property type="entry name" value="L-THREONINE ALDOLASE-RELATED"/>
    <property type="match status" value="1"/>
</dbReference>
<name>A0ABY3ND63_ELIMR</name>
<protein>
    <submittedName>
        <fullName evidence="5">L-threonine aldolase</fullName>
    </submittedName>
</protein>
<keyword evidence="6" id="KW-1185">Reference proteome</keyword>
<sequence length="346" mass="38585">MIMNRFSFKNDYAEGCHANILKALVETNREQQIGYGGDQYSAMAIDMIKERFNSPEADVYFVSGGTQANLLTISSILRPYQSVISAESGHIFTNEAGAIEATGHKVHAARSEDGKLSPEACREVLDTVTNQPHVVKPKMLYISNTTELGTHYTREELEALSGFCKENNLYLFVDGARLGHALTVEGTDVTPEDIARLADVFYLGGTKNGALIGEAIVIVNPELKEDFGFHVKQKGALLAKGRLIGIQFMELMKDNLYFDLARSANQKAMKIKAAFEAYYCGFLTDSYSNQLFPIIPNSWIEKLSEEFDFYVWKKIDEEKSAIRLITSWATPEAEVDSFIASLKRLA</sequence>
<evidence type="ECO:0000313" key="6">
    <source>
        <dbReference type="Proteomes" id="UP000324513"/>
    </source>
</evidence>
<comment type="cofactor">
    <cofactor evidence="1">
        <name>pyridoxal 5'-phosphate</name>
        <dbReference type="ChEBI" id="CHEBI:597326"/>
    </cofactor>
</comment>
<dbReference type="EMBL" id="VNHK01000011">
    <property type="protein sequence ID" value="TYO89038.1"/>
    <property type="molecule type" value="Genomic_DNA"/>
</dbReference>
<feature type="domain" description="Aromatic amino acid beta-eliminating lyase/threonine aldolase" evidence="4">
    <location>
        <begin position="22"/>
        <end position="272"/>
    </location>
</feature>
<keyword evidence="3" id="KW-0663">Pyridoxal phosphate</keyword>
<comment type="caution">
    <text evidence="5">The sequence shown here is derived from an EMBL/GenBank/DDBJ whole genome shotgun (WGS) entry which is preliminary data.</text>
</comment>
<dbReference type="Gene3D" id="3.40.640.10">
    <property type="entry name" value="Type I PLP-dependent aspartate aminotransferase-like (Major domain)"/>
    <property type="match status" value="1"/>
</dbReference>
<dbReference type="Gene3D" id="3.90.1150.10">
    <property type="entry name" value="Aspartate Aminotransferase, domain 1"/>
    <property type="match status" value="1"/>
</dbReference>
<evidence type="ECO:0000313" key="5">
    <source>
        <dbReference type="EMBL" id="TYO89038.1"/>
    </source>
</evidence>
<evidence type="ECO:0000256" key="2">
    <source>
        <dbReference type="ARBA" id="ARBA00006966"/>
    </source>
</evidence>
<evidence type="ECO:0000259" key="4">
    <source>
        <dbReference type="Pfam" id="PF01212"/>
    </source>
</evidence>
<comment type="similarity">
    <text evidence="2">Belongs to the threonine aldolase family.</text>
</comment>
<proteinExistence type="inferred from homology"/>
<reference evidence="5 6" key="1">
    <citation type="submission" date="2019-07" db="EMBL/GenBank/DDBJ databases">
        <title>Genomic Encyclopedia of Archaeal and Bacterial Type Strains, Phase II (KMG-II): from individual species to whole genera.</title>
        <authorList>
            <person name="Goeker M."/>
        </authorList>
    </citation>
    <scope>NUCLEOTIDE SEQUENCE [LARGE SCALE GENOMIC DNA]</scope>
    <source>
        <strain evidence="5 6">DSM 14571</strain>
    </source>
</reference>
<evidence type="ECO:0000256" key="1">
    <source>
        <dbReference type="ARBA" id="ARBA00001933"/>
    </source>
</evidence>
<dbReference type="InterPro" id="IPR015421">
    <property type="entry name" value="PyrdxlP-dep_Trfase_major"/>
</dbReference>
<organism evidence="5 6">
    <name type="scientific">Elizabethkingia miricola</name>
    <name type="common">Chryseobacterium miricola</name>
    <dbReference type="NCBI Taxonomy" id="172045"/>
    <lineage>
        <taxon>Bacteria</taxon>
        <taxon>Pseudomonadati</taxon>
        <taxon>Bacteroidota</taxon>
        <taxon>Flavobacteriia</taxon>
        <taxon>Flavobacteriales</taxon>
        <taxon>Weeksellaceae</taxon>
        <taxon>Elizabethkingia</taxon>
    </lineage>
</organism>
<dbReference type="Proteomes" id="UP000324513">
    <property type="component" value="Unassembled WGS sequence"/>
</dbReference>
<dbReference type="SUPFAM" id="SSF53383">
    <property type="entry name" value="PLP-dependent transferases"/>
    <property type="match status" value="1"/>
</dbReference>
<dbReference type="Pfam" id="PF01212">
    <property type="entry name" value="Beta_elim_lyase"/>
    <property type="match status" value="1"/>
</dbReference>